<dbReference type="SUPFAM" id="SSF53067">
    <property type="entry name" value="Actin-like ATPase domain"/>
    <property type="match status" value="1"/>
</dbReference>
<gene>
    <name evidence="9" type="ORF">UFOPK1747_00571</name>
</gene>
<dbReference type="CDD" id="cd24061">
    <property type="entry name" value="ASKHA_NBD_ROK_SgGLK-like"/>
    <property type="match status" value="1"/>
</dbReference>
<dbReference type="PANTHER" id="PTHR18964:SF173">
    <property type="entry name" value="GLUCOKINASE"/>
    <property type="match status" value="1"/>
</dbReference>
<dbReference type="InterPro" id="IPR000600">
    <property type="entry name" value="ROK"/>
</dbReference>
<evidence type="ECO:0000256" key="6">
    <source>
        <dbReference type="ARBA" id="ARBA00022777"/>
    </source>
</evidence>
<comment type="similarity">
    <text evidence="1">Belongs to the ROK (NagC/XylR) family.</text>
</comment>
<dbReference type="NCBIfam" id="TIGR00744">
    <property type="entry name" value="ROK_glcA_fam"/>
    <property type="match status" value="1"/>
</dbReference>
<dbReference type="GO" id="GO:0005524">
    <property type="term" value="F:ATP binding"/>
    <property type="evidence" value="ECO:0007669"/>
    <property type="project" value="UniProtKB-KW"/>
</dbReference>
<sequence length="321" mass="33093">MNLPNAVSGLTVGIDIGGTKVLGGVVDTNGNILESLRKDTPKSGGQDLINVVIEIVKALQVNHKIVGIGISNAGIVSADRKTVVAAGNISNWNNVALADALQAEFNLPVVVENDANAAIWAEYRFGNAKGFNPVMFFIIGTGMGGGLIVDGNLYRGANGIGAEFGHMMVKLDGEKCGCGAIGCIETYASGSALMRYAHEAIKADAENAKTLLEFGDGTINGFTGQDLTKAAKAGNAMALSAFAKQSDWVGSAIASFTMLLDPQAIVIGGGVIDAGDIFLKPAIAAAEKYMPFADKHPIPKIIAAKFGNDAGLIGAADLVRE</sequence>
<dbReference type="AlphaFoldDB" id="A0A6J6F031"/>
<evidence type="ECO:0000256" key="1">
    <source>
        <dbReference type="ARBA" id="ARBA00006479"/>
    </source>
</evidence>
<dbReference type="InterPro" id="IPR043129">
    <property type="entry name" value="ATPase_NBD"/>
</dbReference>
<dbReference type="EMBL" id="CAEZTV010000075">
    <property type="protein sequence ID" value="CAB4581035.1"/>
    <property type="molecule type" value="Genomic_DNA"/>
</dbReference>
<dbReference type="GO" id="GO:0005737">
    <property type="term" value="C:cytoplasm"/>
    <property type="evidence" value="ECO:0007669"/>
    <property type="project" value="InterPro"/>
</dbReference>
<keyword evidence="7" id="KW-0067">ATP-binding</keyword>
<name>A0A6J6F031_9ZZZZ</name>
<organism evidence="9">
    <name type="scientific">freshwater metagenome</name>
    <dbReference type="NCBI Taxonomy" id="449393"/>
    <lineage>
        <taxon>unclassified sequences</taxon>
        <taxon>metagenomes</taxon>
        <taxon>ecological metagenomes</taxon>
    </lineage>
</organism>
<dbReference type="Pfam" id="PF00480">
    <property type="entry name" value="ROK"/>
    <property type="match status" value="1"/>
</dbReference>
<evidence type="ECO:0000256" key="2">
    <source>
        <dbReference type="ARBA" id="ARBA00012323"/>
    </source>
</evidence>
<dbReference type="PANTHER" id="PTHR18964">
    <property type="entry name" value="ROK (REPRESSOR, ORF, KINASE) FAMILY"/>
    <property type="match status" value="1"/>
</dbReference>
<dbReference type="EC" id="2.7.1.2" evidence="2"/>
<keyword evidence="5" id="KW-0547">Nucleotide-binding</keyword>
<keyword evidence="4" id="KW-0808">Transferase</keyword>
<evidence type="ECO:0000256" key="8">
    <source>
        <dbReference type="ARBA" id="ARBA00032386"/>
    </source>
</evidence>
<dbReference type="GO" id="GO:0004340">
    <property type="term" value="F:glucokinase activity"/>
    <property type="evidence" value="ECO:0007669"/>
    <property type="project" value="UniProtKB-EC"/>
</dbReference>
<evidence type="ECO:0000256" key="3">
    <source>
        <dbReference type="ARBA" id="ARBA00014701"/>
    </source>
</evidence>
<dbReference type="Gene3D" id="3.30.420.40">
    <property type="match status" value="2"/>
</dbReference>
<accession>A0A6J6F031</accession>
<dbReference type="PROSITE" id="PS01125">
    <property type="entry name" value="ROK"/>
    <property type="match status" value="1"/>
</dbReference>
<dbReference type="InterPro" id="IPR004654">
    <property type="entry name" value="ROK_glcA"/>
</dbReference>
<evidence type="ECO:0000256" key="7">
    <source>
        <dbReference type="ARBA" id="ARBA00022840"/>
    </source>
</evidence>
<dbReference type="GO" id="GO:0006096">
    <property type="term" value="P:glycolytic process"/>
    <property type="evidence" value="ECO:0007669"/>
    <property type="project" value="InterPro"/>
</dbReference>
<protein>
    <recommendedName>
        <fullName evidence="3">Glucokinase</fullName>
        <ecNumber evidence="2">2.7.1.2</ecNumber>
    </recommendedName>
    <alternativeName>
        <fullName evidence="8">Glucose kinase</fullName>
    </alternativeName>
</protein>
<dbReference type="InterPro" id="IPR049874">
    <property type="entry name" value="ROK_cs"/>
</dbReference>
<proteinExistence type="inferred from homology"/>
<keyword evidence="6" id="KW-0418">Kinase</keyword>
<reference evidence="9" key="1">
    <citation type="submission" date="2020-05" db="EMBL/GenBank/DDBJ databases">
        <authorList>
            <person name="Chiriac C."/>
            <person name="Salcher M."/>
            <person name="Ghai R."/>
            <person name="Kavagutti S V."/>
        </authorList>
    </citation>
    <scope>NUCLEOTIDE SEQUENCE</scope>
</reference>
<evidence type="ECO:0000256" key="5">
    <source>
        <dbReference type="ARBA" id="ARBA00022741"/>
    </source>
</evidence>
<evidence type="ECO:0000256" key="4">
    <source>
        <dbReference type="ARBA" id="ARBA00022679"/>
    </source>
</evidence>
<evidence type="ECO:0000313" key="9">
    <source>
        <dbReference type="EMBL" id="CAB4581035.1"/>
    </source>
</evidence>